<dbReference type="RefSeq" id="WP_013347394.1">
    <property type="nucleotide sequence ID" value="NC_014549.1"/>
</dbReference>
<evidence type="ECO:0000259" key="2">
    <source>
        <dbReference type="Pfam" id="PF01551"/>
    </source>
</evidence>
<dbReference type="Proteomes" id="UP000006878">
    <property type="component" value="Plasmid pRE117-1"/>
</dbReference>
<feature type="domain" description="M23ase beta-sheet core" evidence="2">
    <location>
        <begin position="247"/>
        <end position="344"/>
    </location>
</feature>
<dbReference type="InterPro" id="IPR016047">
    <property type="entry name" value="M23ase_b-sheet_dom"/>
</dbReference>
<feature type="region of interest" description="Disordered" evidence="1">
    <location>
        <begin position="194"/>
        <end position="236"/>
    </location>
</feature>
<accession>A0ABM9PSR1</accession>
<dbReference type="GeneID" id="303183612"/>
<gene>
    <name evidence="3" type="ordered locus">AARI_pI00350</name>
</gene>
<evidence type="ECO:0000313" key="4">
    <source>
        <dbReference type="Proteomes" id="UP000006878"/>
    </source>
</evidence>
<proteinExistence type="predicted"/>
<evidence type="ECO:0000313" key="3">
    <source>
        <dbReference type="EMBL" id="CBQ74077.1"/>
    </source>
</evidence>
<keyword evidence="3" id="KW-0378">Hydrolase</keyword>
<organism evidence="3 4">
    <name type="scientific">Glutamicibacter arilaitensis (strain DSM 16368 / CIP 108037 / IAM 15318 / JCM 13566 / NCIMB 14258 / Re117)</name>
    <name type="common">Arthrobacter arilaitensis</name>
    <dbReference type="NCBI Taxonomy" id="861360"/>
    <lineage>
        <taxon>Bacteria</taxon>
        <taxon>Bacillati</taxon>
        <taxon>Actinomycetota</taxon>
        <taxon>Actinomycetes</taxon>
        <taxon>Micrococcales</taxon>
        <taxon>Micrococcaceae</taxon>
        <taxon>Glutamicibacter</taxon>
    </lineage>
</organism>
<dbReference type="Pfam" id="PF01551">
    <property type="entry name" value="Peptidase_M23"/>
    <property type="match status" value="1"/>
</dbReference>
<dbReference type="PANTHER" id="PTHR21666:SF270">
    <property type="entry name" value="MUREIN HYDROLASE ACTIVATOR ENVC"/>
    <property type="match status" value="1"/>
</dbReference>
<evidence type="ECO:0000256" key="1">
    <source>
        <dbReference type="SAM" id="MobiDB-lite"/>
    </source>
</evidence>
<dbReference type="SUPFAM" id="SSF51261">
    <property type="entry name" value="Duplicated hybrid motif"/>
    <property type="match status" value="1"/>
</dbReference>
<keyword evidence="4" id="KW-1185">Reference proteome</keyword>
<reference evidence="4" key="2">
    <citation type="submission" date="2010-07" db="EMBL/GenBank/DDBJ databases">
        <title>Complete genome sequence of Arthrobacter arilaitensis (strain DSM 16368 / CIP 108037 / JCM 13566 / Re117).</title>
        <authorList>
            <person name="Genoscope."/>
        </authorList>
    </citation>
    <scope>NUCLEOTIDE SEQUENCE [LARGE SCALE GENOMIC DNA]</scope>
    <source>
        <strain evidence="4">DSM 16368 / CIP 108037 / IAM 15318 / JCM 13566 / Re117</strain>
        <plasmid evidence="4">pRE117-1</plasmid>
    </source>
</reference>
<dbReference type="InterPro" id="IPR050570">
    <property type="entry name" value="Cell_wall_metabolism_enzyme"/>
</dbReference>
<dbReference type="InterPro" id="IPR011055">
    <property type="entry name" value="Dup_hybrid_motif"/>
</dbReference>
<sequence length="355" mass="37285">MSERKSGGLIALIAIPALVLGLVFSIILLGGSDDAAAACNPGGSGNSLSIDPDTVPDDEISGYGHEQLVNAAHIIQAGKDLDLGVRDQTIGVMTAMGESTLRVLDYGDGPGPDSRGLFQQRDNGAWGSYEDRMDPYISATSFFKVLAKIEDRESLAPTIVAHRVQINADPYHYEKYWPAAVAVVEGLSGVDTGLNAENGGGEECSSGETETGEVNQNGWAKPGDGPINASFGPRPVIQTPSGPTYPFHFGTDFQAGGCDGPIWAAQEGTVSQIVQDSGGGWRIEVDHGGGVTTWYVHMYANGILVDVGDKVKAGQQIARTGSSGFSTGCHLHFEVQVNGEKVDPISFLAEVGITY</sequence>
<feature type="compositionally biased region" description="Low complexity" evidence="1">
    <location>
        <begin position="203"/>
        <end position="213"/>
    </location>
</feature>
<reference evidence="4" key="1">
    <citation type="journal article" date="2010" name="PLoS ONE">
        <title>The Arthrobacter arilaitensis Re117 genome sequence reveals its genetic adaptation to the surface of cheese.</title>
        <authorList>
            <person name="Monnet C."/>
            <person name="Loux V."/>
            <person name="Gibrat J.F."/>
            <person name="Spinnler E."/>
            <person name="Barbe V."/>
            <person name="Vacherie B."/>
            <person name="Gavory F."/>
            <person name="Gourbeyre E."/>
            <person name="Siguier P."/>
            <person name="Chandler M."/>
            <person name="Elleuch R."/>
            <person name="Irlinger F."/>
            <person name="Vallaeys T."/>
        </authorList>
    </citation>
    <scope>NUCLEOTIDE SEQUENCE</scope>
    <source>
        <strain evidence="4">DSM 16368 / CIP 108037 / IAM 15318 / JCM 13566 / Re117</strain>
    </source>
</reference>
<name>A0ABM9PSR1_GLUAR</name>
<protein>
    <submittedName>
        <fullName evidence="3">Secreted M23 family peptidase</fullName>
        <ecNumber evidence="3">3.4.24.-</ecNumber>
    </submittedName>
</protein>
<dbReference type="EC" id="3.4.24.-" evidence="3"/>
<dbReference type="GO" id="GO:0016787">
    <property type="term" value="F:hydrolase activity"/>
    <property type="evidence" value="ECO:0007669"/>
    <property type="project" value="UniProtKB-KW"/>
</dbReference>
<keyword evidence="3" id="KW-0614">Plasmid</keyword>
<geneLocation type="plasmid" evidence="3 4">
    <name>pRE117-1</name>
</geneLocation>
<dbReference type="Gene3D" id="2.70.70.10">
    <property type="entry name" value="Glucose Permease (Domain IIA)"/>
    <property type="match status" value="1"/>
</dbReference>
<dbReference type="CDD" id="cd12797">
    <property type="entry name" value="M23_peptidase"/>
    <property type="match status" value="1"/>
</dbReference>
<dbReference type="PANTHER" id="PTHR21666">
    <property type="entry name" value="PEPTIDASE-RELATED"/>
    <property type="match status" value="1"/>
</dbReference>
<dbReference type="EMBL" id="FQ311475">
    <property type="protein sequence ID" value="CBQ74077.1"/>
    <property type="molecule type" value="Genomic_DNA"/>
</dbReference>